<proteinExistence type="predicted"/>
<sequence>MEMNKHKVDPDTQNPRKRMKKGERIIDKLHDDILIAIVSCMSLKDAVRTSVLSSRWRYLWMFSGKLEFDDRDTSTGKIMKRVNFKAWVNRVLKLHRGPQVDSLVIRFSTNLYYQARTSGIDSWIYFAMQKKVKSFELNLSVEKGIFPCFPYRFPNIKKLLSRSDQVKSFGFRSLRSLRLAYVDIEDEVVHYFLASCPCIEQLCIRASNKATKNLEIGRERTIASPDLHQLYSLKRLELTVLSMNCRSLLFFTSLIKSSPNLQEFRIKRGSTQLFPVVSSVMTAEFQHKNLKVIELSGYVGITSEDEFILHLIKVAPSLDVVFIDTQTDHHAKENYDRFGTSPDWQDCQLRLYAMYRAEGLARTCISQIKFVIT</sequence>
<dbReference type="STRING" id="4155.A0A022Q0C6"/>
<dbReference type="InterPro" id="IPR036047">
    <property type="entry name" value="F-box-like_dom_sf"/>
</dbReference>
<keyword evidence="5" id="KW-1185">Reference proteome</keyword>
<evidence type="ECO:0000313" key="4">
    <source>
        <dbReference type="EMBL" id="EYU21244.1"/>
    </source>
</evidence>
<dbReference type="CDD" id="cd22160">
    <property type="entry name" value="F-box_AtFBL13-like"/>
    <property type="match status" value="1"/>
</dbReference>
<dbReference type="SUPFAM" id="SSF81383">
    <property type="entry name" value="F-box domain"/>
    <property type="match status" value="1"/>
</dbReference>
<evidence type="ECO:0000313" key="5">
    <source>
        <dbReference type="Proteomes" id="UP000030748"/>
    </source>
</evidence>
<dbReference type="Pfam" id="PF24758">
    <property type="entry name" value="LRR_At5g56370"/>
    <property type="match status" value="1"/>
</dbReference>
<dbReference type="SUPFAM" id="SSF52047">
    <property type="entry name" value="RNI-like"/>
    <property type="match status" value="1"/>
</dbReference>
<name>A0A022Q0C6_ERYGU</name>
<protein>
    <recommendedName>
        <fullName evidence="6">F-box domain-containing protein</fullName>
    </recommendedName>
</protein>
<evidence type="ECO:0000259" key="3">
    <source>
        <dbReference type="Pfam" id="PF24758"/>
    </source>
</evidence>
<feature type="domain" description="F-box/LRR-repeat protein 15/At3g58940/PEG3-like LRR" evidence="3">
    <location>
        <begin position="164"/>
        <end position="216"/>
    </location>
</feature>
<accession>A0A022Q0C6</accession>
<evidence type="ECO:0008006" key="6">
    <source>
        <dbReference type="Google" id="ProtNLM"/>
    </source>
</evidence>
<dbReference type="InterPro" id="IPR032675">
    <property type="entry name" value="LRR_dom_sf"/>
</dbReference>
<evidence type="ECO:0000256" key="1">
    <source>
        <dbReference type="SAM" id="MobiDB-lite"/>
    </source>
</evidence>
<feature type="compositionally biased region" description="Basic and acidic residues" evidence="1">
    <location>
        <begin position="1"/>
        <end position="10"/>
    </location>
</feature>
<dbReference type="Proteomes" id="UP000030748">
    <property type="component" value="Unassembled WGS sequence"/>
</dbReference>
<dbReference type="PANTHER" id="PTHR34145">
    <property type="entry name" value="OS02G0105600 PROTEIN"/>
    <property type="match status" value="1"/>
</dbReference>
<dbReference type="Gene3D" id="3.80.10.10">
    <property type="entry name" value="Ribonuclease Inhibitor"/>
    <property type="match status" value="1"/>
</dbReference>
<dbReference type="InterPro" id="IPR055411">
    <property type="entry name" value="LRR_FXL15/At3g58940/PEG3-like"/>
</dbReference>
<dbReference type="EMBL" id="KI632223">
    <property type="protein sequence ID" value="EYU21244.1"/>
    <property type="molecule type" value="Genomic_DNA"/>
</dbReference>
<feature type="region of interest" description="Disordered" evidence="1">
    <location>
        <begin position="1"/>
        <end position="20"/>
    </location>
</feature>
<reference evidence="4 5" key="1">
    <citation type="journal article" date="2013" name="Proc. Natl. Acad. Sci. U.S.A.">
        <title>Fine-scale variation in meiotic recombination in Mimulus inferred from population shotgun sequencing.</title>
        <authorList>
            <person name="Hellsten U."/>
            <person name="Wright K.M."/>
            <person name="Jenkins J."/>
            <person name="Shu S."/>
            <person name="Yuan Y."/>
            <person name="Wessler S.R."/>
            <person name="Schmutz J."/>
            <person name="Willis J.H."/>
            <person name="Rokhsar D.S."/>
        </authorList>
    </citation>
    <scope>NUCLEOTIDE SEQUENCE [LARGE SCALE GENOMIC DNA]</scope>
    <source>
        <strain evidence="5">cv. DUN x IM62</strain>
    </source>
</reference>
<dbReference type="InterPro" id="IPR001810">
    <property type="entry name" value="F-box_dom"/>
</dbReference>
<feature type="domain" description="F-box" evidence="2">
    <location>
        <begin position="26"/>
        <end position="60"/>
    </location>
</feature>
<dbReference type="PANTHER" id="PTHR34145:SF68">
    <property type="entry name" value="FBD DOMAIN-CONTAINING PROTEIN"/>
    <property type="match status" value="1"/>
</dbReference>
<organism evidence="4 5">
    <name type="scientific">Erythranthe guttata</name>
    <name type="common">Yellow monkey flower</name>
    <name type="synonym">Mimulus guttatus</name>
    <dbReference type="NCBI Taxonomy" id="4155"/>
    <lineage>
        <taxon>Eukaryota</taxon>
        <taxon>Viridiplantae</taxon>
        <taxon>Streptophyta</taxon>
        <taxon>Embryophyta</taxon>
        <taxon>Tracheophyta</taxon>
        <taxon>Spermatophyta</taxon>
        <taxon>Magnoliopsida</taxon>
        <taxon>eudicotyledons</taxon>
        <taxon>Gunneridae</taxon>
        <taxon>Pentapetalae</taxon>
        <taxon>asterids</taxon>
        <taxon>lamiids</taxon>
        <taxon>Lamiales</taxon>
        <taxon>Phrymaceae</taxon>
        <taxon>Erythranthe</taxon>
    </lineage>
</organism>
<dbReference type="AlphaFoldDB" id="A0A022Q0C6"/>
<dbReference type="InterPro" id="IPR053781">
    <property type="entry name" value="F-box_AtFBL13-like"/>
</dbReference>
<dbReference type="InterPro" id="IPR053772">
    <property type="entry name" value="At1g61320/At1g61330-like"/>
</dbReference>
<evidence type="ECO:0000259" key="2">
    <source>
        <dbReference type="Pfam" id="PF00646"/>
    </source>
</evidence>
<gene>
    <name evidence="4" type="ORF">MIMGU_mgv1a024398mg</name>
</gene>
<dbReference type="Pfam" id="PF00646">
    <property type="entry name" value="F-box"/>
    <property type="match status" value="1"/>
</dbReference>